<dbReference type="Proteomes" id="UP001432062">
    <property type="component" value="Chromosome"/>
</dbReference>
<comment type="subunit">
    <text evidence="2">Interacts transiently with the RNA polymerase catalytic core formed by RpoA, RpoB, RpoC and RpoZ (2 alpha, 1 beta, 1 beta' and 1 omega subunit) to form the RNA polymerase holoenzyme that can initiate transcription.</text>
</comment>
<keyword evidence="6" id="KW-0804">Transcription</keyword>
<accession>A0ABZ1YKQ7</accession>
<dbReference type="PANTHER" id="PTHR30173:SF43">
    <property type="entry name" value="ECF RNA POLYMERASE SIGMA FACTOR SIGI-RELATED"/>
    <property type="match status" value="1"/>
</dbReference>
<dbReference type="InterPro" id="IPR052704">
    <property type="entry name" value="ECF_Sigma-70_Domain"/>
</dbReference>
<evidence type="ECO:0000256" key="2">
    <source>
        <dbReference type="ARBA" id="ARBA00011344"/>
    </source>
</evidence>
<evidence type="ECO:0000259" key="8">
    <source>
        <dbReference type="Pfam" id="PF08281"/>
    </source>
</evidence>
<dbReference type="RefSeq" id="WP_329405230.1">
    <property type="nucleotide sequence ID" value="NZ_CP109441.1"/>
</dbReference>
<evidence type="ECO:0000256" key="6">
    <source>
        <dbReference type="ARBA" id="ARBA00023163"/>
    </source>
</evidence>
<keyword evidence="10" id="KW-1185">Reference proteome</keyword>
<keyword evidence="3" id="KW-0805">Transcription regulation</keyword>
<protein>
    <submittedName>
        <fullName evidence="9">Sigma-70 family RNA polymerase sigma factor</fullName>
    </submittedName>
</protein>
<feature type="domain" description="RNA polymerase sigma-70 region 2" evidence="7">
    <location>
        <begin position="12"/>
        <end position="75"/>
    </location>
</feature>
<name>A0ABZ1YKQ7_9NOCA</name>
<evidence type="ECO:0000256" key="5">
    <source>
        <dbReference type="ARBA" id="ARBA00023125"/>
    </source>
</evidence>
<dbReference type="Pfam" id="PF08281">
    <property type="entry name" value="Sigma70_r4_2"/>
    <property type="match status" value="1"/>
</dbReference>
<keyword evidence="5" id="KW-0238">DNA-binding</keyword>
<evidence type="ECO:0000313" key="9">
    <source>
        <dbReference type="EMBL" id="WUV42561.1"/>
    </source>
</evidence>
<dbReference type="NCBIfam" id="TIGR02937">
    <property type="entry name" value="sigma70-ECF"/>
    <property type="match status" value="1"/>
</dbReference>
<reference evidence="9" key="1">
    <citation type="submission" date="2022-10" db="EMBL/GenBank/DDBJ databases">
        <title>The complete genomes of actinobacterial strains from the NBC collection.</title>
        <authorList>
            <person name="Joergensen T.S."/>
            <person name="Alvarez Arevalo M."/>
            <person name="Sterndorff E.B."/>
            <person name="Faurdal D."/>
            <person name="Vuksanovic O."/>
            <person name="Mourched A.-S."/>
            <person name="Charusanti P."/>
            <person name="Shaw S."/>
            <person name="Blin K."/>
            <person name="Weber T."/>
        </authorList>
    </citation>
    <scope>NUCLEOTIDE SEQUENCE</scope>
    <source>
        <strain evidence="9">NBC_01482</strain>
    </source>
</reference>
<evidence type="ECO:0000256" key="1">
    <source>
        <dbReference type="ARBA" id="ARBA00010641"/>
    </source>
</evidence>
<dbReference type="SUPFAM" id="SSF88946">
    <property type="entry name" value="Sigma2 domain of RNA polymerase sigma factors"/>
    <property type="match status" value="1"/>
</dbReference>
<dbReference type="Pfam" id="PF04542">
    <property type="entry name" value="Sigma70_r2"/>
    <property type="match status" value="1"/>
</dbReference>
<feature type="domain" description="RNA polymerase sigma factor 70 region 4 type 2" evidence="8">
    <location>
        <begin position="112"/>
        <end position="162"/>
    </location>
</feature>
<evidence type="ECO:0000256" key="4">
    <source>
        <dbReference type="ARBA" id="ARBA00023082"/>
    </source>
</evidence>
<organism evidence="9 10">
    <name type="scientific">Nocardia vinacea</name>
    <dbReference type="NCBI Taxonomy" id="96468"/>
    <lineage>
        <taxon>Bacteria</taxon>
        <taxon>Bacillati</taxon>
        <taxon>Actinomycetota</taxon>
        <taxon>Actinomycetes</taxon>
        <taxon>Mycobacteriales</taxon>
        <taxon>Nocardiaceae</taxon>
        <taxon>Nocardia</taxon>
    </lineage>
</organism>
<dbReference type="Gene3D" id="1.10.10.10">
    <property type="entry name" value="Winged helix-like DNA-binding domain superfamily/Winged helix DNA-binding domain"/>
    <property type="match status" value="1"/>
</dbReference>
<dbReference type="InterPro" id="IPR036388">
    <property type="entry name" value="WH-like_DNA-bd_sf"/>
</dbReference>
<dbReference type="SUPFAM" id="SSF54427">
    <property type="entry name" value="NTF2-like"/>
    <property type="match status" value="1"/>
</dbReference>
<keyword evidence="4" id="KW-0731">Sigma factor</keyword>
<dbReference type="InterPro" id="IPR007627">
    <property type="entry name" value="RNA_pol_sigma70_r2"/>
</dbReference>
<dbReference type="InterPro" id="IPR013325">
    <property type="entry name" value="RNA_pol_sigma_r2"/>
</dbReference>
<dbReference type="EMBL" id="CP109441">
    <property type="protein sequence ID" value="WUV42561.1"/>
    <property type="molecule type" value="Genomic_DNA"/>
</dbReference>
<dbReference type="InterPro" id="IPR013249">
    <property type="entry name" value="RNA_pol_sigma70_r4_t2"/>
</dbReference>
<dbReference type="SUPFAM" id="SSF88659">
    <property type="entry name" value="Sigma3 and sigma4 domains of RNA polymerase sigma factors"/>
    <property type="match status" value="1"/>
</dbReference>
<dbReference type="InterPro" id="IPR032710">
    <property type="entry name" value="NTF2-like_dom_sf"/>
</dbReference>
<sequence>MTDETQWLAQRFEDHRAHLSAVAYRMLGSASEADDAVQQAWLRLDRADTEGVRNLRNWLTAVVAHICLDMLRARKARREDPVGALPTELPAIPADSVDPEEEAVLADSVGLALLVVLDTLTPAERLTFVLHDLFDLPYAELAPILGRTPAAAAQLAARARRRVRGAPVAETDRIADERVVVDAFLQAARGGDFDALIAVLDPDVELNADAVAAPSGHPVRMSGARRVASSALMFSSQAPYTRPALIDGHMGLVVAPSGNLNLLLAFTITDQRIAAIDIIADPNRIADISLAVPDKT</sequence>
<dbReference type="InterPro" id="IPR014284">
    <property type="entry name" value="RNA_pol_sigma-70_dom"/>
</dbReference>
<evidence type="ECO:0000256" key="3">
    <source>
        <dbReference type="ARBA" id="ARBA00023015"/>
    </source>
</evidence>
<evidence type="ECO:0000313" key="10">
    <source>
        <dbReference type="Proteomes" id="UP001432062"/>
    </source>
</evidence>
<dbReference type="Gene3D" id="1.10.1740.10">
    <property type="match status" value="1"/>
</dbReference>
<dbReference type="PANTHER" id="PTHR30173">
    <property type="entry name" value="SIGMA 19 FACTOR"/>
    <property type="match status" value="1"/>
</dbReference>
<comment type="similarity">
    <text evidence="1">Belongs to the sigma-70 factor family. ECF subfamily.</text>
</comment>
<evidence type="ECO:0000259" key="7">
    <source>
        <dbReference type="Pfam" id="PF04542"/>
    </source>
</evidence>
<gene>
    <name evidence="9" type="ORF">OG563_25230</name>
</gene>
<dbReference type="InterPro" id="IPR013324">
    <property type="entry name" value="RNA_pol_sigma_r3/r4-like"/>
</dbReference>
<proteinExistence type="inferred from homology"/>